<evidence type="ECO:0000313" key="1">
    <source>
        <dbReference type="EMBL" id="MEQ2248812.1"/>
    </source>
</evidence>
<reference evidence="1 2" key="1">
    <citation type="submission" date="2021-06" db="EMBL/GenBank/DDBJ databases">
        <authorList>
            <person name="Palmer J.M."/>
        </authorList>
    </citation>
    <scope>NUCLEOTIDE SEQUENCE [LARGE SCALE GENOMIC DNA]</scope>
    <source>
        <strain evidence="2">if_2019</strain>
        <tissue evidence="1">Muscle</tissue>
    </source>
</reference>
<name>A0ABV0UY97_9TELE</name>
<comment type="caution">
    <text evidence="1">The sequence shown here is derived from an EMBL/GenBank/DDBJ whole genome shotgun (WGS) entry which is preliminary data.</text>
</comment>
<organism evidence="1 2">
    <name type="scientific">Ilyodon furcidens</name>
    <name type="common">goldbreast splitfin</name>
    <dbReference type="NCBI Taxonomy" id="33524"/>
    <lineage>
        <taxon>Eukaryota</taxon>
        <taxon>Metazoa</taxon>
        <taxon>Chordata</taxon>
        <taxon>Craniata</taxon>
        <taxon>Vertebrata</taxon>
        <taxon>Euteleostomi</taxon>
        <taxon>Actinopterygii</taxon>
        <taxon>Neopterygii</taxon>
        <taxon>Teleostei</taxon>
        <taxon>Neoteleostei</taxon>
        <taxon>Acanthomorphata</taxon>
        <taxon>Ovalentaria</taxon>
        <taxon>Atherinomorphae</taxon>
        <taxon>Cyprinodontiformes</taxon>
        <taxon>Goodeidae</taxon>
        <taxon>Ilyodon</taxon>
    </lineage>
</organism>
<keyword evidence="2" id="KW-1185">Reference proteome</keyword>
<evidence type="ECO:0000313" key="2">
    <source>
        <dbReference type="Proteomes" id="UP001482620"/>
    </source>
</evidence>
<proteinExistence type="predicted"/>
<protein>
    <submittedName>
        <fullName evidence="1">Uncharacterized protein</fullName>
    </submittedName>
</protein>
<dbReference type="EMBL" id="JAHRIQ010083657">
    <property type="protein sequence ID" value="MEQ2248812.1"/>
    <property type="molecule type" value="Genomic_DNA"/>
</dbReference>
<sequence>MNGFPSDIRLFHPSLVSSLKSPPLSLSLPACIRFSKGKFLHTCLNRERRTAVGHRKDRIKQRSWAGRKTNERARSVGQTYLRRSQEETVLFFSIPCWAAALTF</sequence>
<accession>A0ABV0UY97</accession>
<gene>
    <name evidence="1" type="ORF">ILYODFUR_022876</name>
</gene>
<dbReference type="Proteomes" id="UP001482620">
    <property type="component" value="Unassembled WGS sequence"/>
</dbReference>